<evidence type="ECO:0000313" key="6">
    <source>
        <dbReference type="EMBL" id="KAL0480011.1"/>
    </source>
</evidence>
<proteinExistence type="predicted"/>
<evidence type="ECO:0000313" key="7">
    <source>
        <dbReference type="Proteomes" id="UP001431209"/>
    </source>
</evidence>
<gene>
    <name evidence="6" type="ORF">AKO1_007311</name>
</gene>
<dbReference type="InterPro" id="IPR023352">
    <property type="entry name" value="MAPEG-like_dom_sf"/>
</dbReference>
<evidence type="ECO:0000256" key="2">
    <source>
        <dbReference type="ARBA" id="ARBA00022692"/>
    </source>
</evidence>
<organism evidence="6 7">
    <name type="scientific">Acrasis kona</name>
    <dbReference type="NCBI Taxonomy" id="1008807"/>
    <lineage>
        <taxon>Eukaryota</taxon>
        <taxon>Discoba</taxon>
        <taxon>Heterolobosea</taxon>
        <taxon>Tetramitia</taxon>
        <taxon>Eutetramitia</taxon>
        <taxon>Acrasidae</taxon>
        <taxon>Acrasis</taxon>
    </lineage>
</organism>
<dbReference type="AlphaFoldDB" id="A0AAW2YRD4"/>
<evidence type="ECO:0000256" key="4">
    <source>
        <dbReference type="ARBA" id="ARBA00023136"/>
    </source>
</evidence>
<comment type="subcellular location">
    <subcellularLocation>
        <location evidence="1">Membrane</location>
    </subcellularLocation>
</comment>
<dbReference type="InterPro" id="IPR001129">
    <property type="entry name" value="Membr-assoc_MAPEG"/>
</dbReference>
<keyword evidence="2 5" id="KW-0812">Transmembrane</keyword>
<dbReference type="PANTHER" id="PTHR35371">
    <property type="entry name" value="INNER MEMBRANE PROTEIN"/>
    <property type="match status" value="1"/>
</dbReference>
<name>A0AAW2YRD4_9EUKA</name>
<sequence length="144" mass="16484">MNYSIYSILAAWLVAILPHWYAISIANSKHKFDNTNPRHATQELEKRLTKEELETYKRAEAAQQNGFENLSFFACGVIAANYAKVPVGTINFLCFCYLISRAIYNVLYIKTTTLQYSYFRTITFLTGIIICFTLFIKAGNAINQ</sequence>
<dbReference type="Pfam" id="PF01124">
    <property type="entry name" value="MAPEG"/>
    <property type="match status" value="1"/>
</dbReference>
<dbReference type="Proteomes" id="UP001431209">
    <property type="component" value="Unassembled WGS sequence"/>
</dbReference>
<evidence type="ECO:0000256" key="1">
    <source>
        <dbReference type="ARBA" id="ARBA00004370"/>
    </source>
</evidence>
<evidence type="ECO:0000256" key="3">
    <source>
        <dbReference type="ARBA" id="ARBA00022989"/>
    </source>
</evidence>
<evidence type="ECO:0000256" key="5">
    <source>
        <dbReference type="SAM" id="Phobius"/>
    </source>
</evidence>
<feature type="transmembrane region" description="Helical" evidence="5">
    <location>
        <begin position="121"/>
        <end position="142"/>
    </location>
</feature>
<accession>A0AAW2YRD4</accession>
<dbReference type="GO" id="GO:0016020">
    <property type="term" value="C:membrane"/>
    <property type="evidence" value="ECO:0007669"/>
    <property type="project" value="UniProtKB-SubCell"/>
</dbReference>
<feature type="transmembrane region" description="Helical" evidence="5">
    <location>
        <begin position="89"/>
        <end position="109"/>
    </location>
</feature>
<keyword evidence="4 5" id="KW-0472">Membrane</keyword>
<comment type="caution">
    <text evidence="6">The sequence shown here is derived from an EMBL/GenBank/DDBJ whole genome shotgun (WGS) entry which is preliminary data.</text>
</comment>
<dbReference type="EMBL" id="JAOPGA020000617">
    <property type="protein sequence ID" value="KAL0480011.1"/>
    <property type="molecule type" value="Genomic_DNA"/>
</dbReference>
<reference evidence="6 7" key="1">
    <citation type="submission" date="2024-03" db="EMBL/GenBank/DDBJ databases">
        <title>The Acrasis kona genome and developmental transcriptomes reveal deep origins of eukaryotic multicellular pathways.</title>
        <authorList>
            <person name="Sheikh S."/>
            <person name="Fu C.-J."/>
            <person name="Brown M.W."/>
            <person name="Baldauf S.L."/>
        </authorList>
    </citation>
    <scope>NUCLEOTIDE SEQUENCE [LARGE SCALE GENOMIC DNA]</scope>
    <source>
        <strain evidence="6 7">ATCC MYA-3509</strain>
    </source>
</reference>
<evidence type="ECO:0008006" key="8">
    <source>
        <dbReference type="Google" id="ProtNLM"/>
    </source>
</evidence>
<dbReference type="SUPFAM" id="SSF161084">
    <property type="entry name" value="MAPEG domain-like"/>
    <property type="match status" value="1"/>
</dbReference>
<feature type="transmembrane region" description="Helical" evidence="5">
    <location>
        <begin position="6"/>
        <end position="23"/>
    </location>
</feature>
<keyword evidence="7" id="KW-1185">Reference proteome</keyword>
<dbReference type="Gene3D" id="1.20.120.550">
    <property type="entry name" value="Membrane associated eicosanoid/glutathione metabolism-like domain"/>
    <property type="match status" value="1"/>
</dbReference>
<keyword evidence="3 5" id="KW-1133">Transmembrane helix</keyword>
<protein>
    <recommendedName>
        <fullName evidence="8">MAPEG family protein</fullName>
    </recommendedName>
</protein>
<dbReference type="PANTHER" id="PTHR35371:SF1">
    <property type="entry name" value="BLR7753 PROTEIN"/>
    <property type="match status" value="1"/>
</dbReference>